<dbReference type="InterPro" id="IPR010917">
    <property type="entry name" value="TonB_rcpt_CS"/>
</dbReference>
<evidence type="ECO:0000256" key="6">
    <source>
        <dbReference type="ARBA" id="ARBA00023077"/>
    </source>
</evidence>
<organism evidence="15 16">
    <name type="scientific">Phenylobacterium soli</name>
    <dbReference type="NCBI Taxonomy" id="2170551"/>
    <lineage>
        <taxon>Bacteria</taxon>
        <taxon>Pseudomonadati</taxon>
        <taxon>Pseudomonadota</taxon>
        <taxon>Alphaproteobacteria</taxon>
        <taxon>Caulobacterales</taxon>
        <taxon>Caulobacteraceae</taxon>
        <taxon>Phenylobacterium</taxon>
    </lineage>
</organism>
<keyword evidence="6 11" id="KW-0798">TonB box</keyword>
<evidence type="ECO:0000259" key="13">
    <source>
        <dbReference type="Pfam" id="PF00593"/>
    </source>
</evidence>
<dbReference type="InterPro" id="IPR037066">
    <property type="entry name" value="Plug_dom_sf"/>
</dbReference>
<keyword evidence="5 12" id="KW-0732">Signal</keyword>
<evidence type="ECO:0000256" key="7">
    <source>
        <dbReference type="ARBA" id="ARBA00023136"/>
    </source>
</evidence>
<protein>
    <submittedName>
        <fullName evidence="15">TonB-dependent receptor</fullName>
    </submittedName>
</protein>
<feature type="domain" description="TonB-dependent receptor-like beta-barrel" evidence="13">
    <location>
        <begin position="413"/>
        <end position="950"/>
    </location>
</feature>
<sequence length="993" mass="105988">MTATRERLLASSMICGVALLGVSATQAAAQTASGGSQVSEIVVTGSRIPQPNLTSASPVTVVGAQDIKLQGVTRTEDLINSLPQVVAAQGAGVSNGSQGIATVDLRGLGPARTLVLIDGRRVVPGDPRNPVTDLNFIPSPLVERVDVLTGGASAVYGSDAVSGVVNFIMMKNFEGVRLDAEVGEYQHNNDDSFIQGVNKTRGYTAPNGSVWDGRQTTFTAVMGINSSDGKGNATVYAGYRSVKAILQAARDYSFCSLQERAPPTNIRCGGSGTTPAAHFFSNDLANASLPYEFTVDTAGPGNTVKAGSDLFNFAPFNYYQRPDEQYTAGAFAHYEFSSKLDAYAQIMFMDDHTRAQIAPSGIFGQTFNISCSSPLLSAQEVQTFCTNAGLTAADSASLAILKRNTEGGNRIDDLRHTDYRIVVGAKGDLSDNWSYDAYGQFGRAILNEHYLNDFSLRRLTNALNVTTDASGAMICADASARAEGCVPYNIFKVGGVTPAALGYVSTPGFQEGATEETVVNASVTGKIPALKSPYATDPIGVAGGVEYRREALDLSVDAEFQSGDLTGQGGPTPPVGGSFDVYELFGEARIPLAQDMPFAKDLSLDMTYRYSDYSSSAGTTNTYGISADWKPIDDLRFRASYQRAVRAPNVVELFTPAAVGLGLSNDPCAGSAPKATQAQCLRTGLTAAQYGHIPSNPAQQYNSLAGGNTNLKPEEADTYSVGVVLTPTFLPGFTFSVDYFDIKVNDYINGRDPNLVLTSCLQTGDPTNCALVHRAPGTGSLWLGQAGYVEGINTNLGYLQTKGVDVEATYRTDLGRFGLDNWGGVNVNFNGTYLDERVTNPLIKITDASGKVYSSYDCAGLYGATTCAQPRPQWRHRMRVTWNTPVDGLQISGAWRYIGSVKAKQTSSNPFLSGTVYSFDQKLAAQSYFDLAGTWHMKDHYTFRVGVNNVFDKQPPLVGSVIGGNSIYFNGNTYPTVYDALGRFAFASITAEF</sequence>
<evidence type="ECO:0000256" key="1">
    <source>
        <dbReference type="ARBA" id="ARBA00004571"/>
    </source>
</evidence>
<accession>A0A328ANW4</accession>
<dbReference type="Gene3D" id="2.170.130.10">
    <property type="entry name" value="TonB-dependent receptor, plug domain"/>
    <property type="match status" value="1"/>
</dbReference>
<keyword evidence="16" id="KW-1185">Reference proteome</keyword>
<comment type="similarity">
    <text evidence="9 11">Belongs to the TonB-dependent receptor family.</text>
</comment>
<dbReference type="PROSITE" id="PS52016">
    <property type="entry name" value="TONB_DEPENDENT_REC_3"/>
    <property type="match status" value="1"/>
</dbReference>
<keyword evidence="4 9" id="KW-0812">Transmembrane</keyword>
<dbReference type="PANTHER" id="PTHR47234:SF2">
    <property type="entry name" value="TONB-DEPENDENT RECEPTOR"/>
    <property type="match status" value="1"/>
</dbReference>
<dbReference type="Pfam" id="PF00593">
    <property type="entry name" value="TonB_dep_Rec_b-barrel"/>
    <property type="match status" value="1"/>
</dbReference>
<comment type="caution">
    <text evidence="15">The sequence shown here is derived from an EMBL/GenBank/DDBJ whole genome shotgun (WGS) entry which is preliminary data.</text>
</comment>
<evidence type="ECO:0000256" key="11">
    <source>
        <dbReference type="RuleBase" id="RU003357"/>
    </source>
</evidence>
<reference evidence="16" key="1">
    <citation type="submission" date="2018-05" db="EMBL/GenBank/DDBJ databases">
        <authorList>
            <person name="Li X."/>
        </authorList>
    </citation>
    <scope>NUCLEOTIDE SEQUENCE [LARGE SCALE GENOMIC DNA]</scope>
    <source>
        <strain evidence="16">LX32</strain>
    </source>
</reference>
<evidence type="ECO:0000256" key="9">
    <source>
        <dbReference type="PROSITE-ProRule" id="PRU01360"/>
    </source>
</evidence>
<dbReference type="Pfam" id="PF07715">
    <property type="entry name" value="Plug"/>
    <property type="match status" value="1"/>
</dbReference>
<evidence type="ECO:0000256" key="8">
    <source>
        <dbReference type="ARBA" id="ARBA00023237"/>
    </source>
</evidence>
<keyword evidence="3 9" id="KW-1134">Transmembrane beta strand</keyword>
<evidence type="ECO:0000256" key="12">
    <source>
        <dbReference type="SAM" id="SignalP"/>
    </source>
</evidence>
<dbReference type="InterPro" id="IPR012910">
    <property type="entry name" value="Plug_dom"/>
</dbReference>
<keyword evidence="7 9" id="KW-0472">Membrane</keyword>
<dbReference type="InterPro" id="IPR039426">
    <property type="entry name" value="TonB-dep_rcpt-like"/>
</dbReference>
<evidence type="ECO:0000256" key="10">
    <source>
        <dbReference type="PROSITE-ProRule" id="PRU10144"/>
    </source>
</evidence>
<name>A0A328ANW4_9CAUL</name>
<comment type="subcellular location">
    <subcellularLocation>
        <location evidence="1 9">Cell outer membrane</location>
        <topology evidence="1 9">Multi-pass membrane protein</topology>
    </subcellularLocation>
</comment>
<feature type="domain" description="TonB-dependent receptor plug" evidence="14">
    <location>
        <begin position="54"/>
        <end position="164"/>
    </location>
</feature>
<evidence type="ECO:0000313" key="16">
    <source>
        <dbReference type="Proteomes" id="UP000249254"/>
    </source>
</evidence>
<keyword evidence="8 9" id="KW-0998">Cell outer membrane</keyword>
<dbReference type="OrthoDB" id="7051241at2"/>
<dbReference type="InterPro" id="IPR000531">
    <property type="entry name" value="Beta-barrel_TonB"/>
</dbReference>
<evidence type="ECO:0000256" key="5">
    <source>
        <dbReference type="ARBA" id="ARBA00022729"/>
    </source>
</evidence>
<evidence type="ECO:0000256" key="4">
    <source>
        <dbReference type="ARBA" id="ARBA00022692"/>
    </source>
</evidence>
<dbReference type="PROSITE" id="PS01156">
    <property type="entry name" value="TONB_DEPENDENT_REC_2"/>
    <property type="match status" value="1"/>
</dbReference>
<dbReference type="AlphaFoldDB" id="A0A328ANW4"/>
<dbReference type="SUPFAM" id="SSF56935">
    <property type="entry name" value="Porins"/>
    <property type="match status" value="1"/>
</dbReference>
<gene>
    <name evidence="15" type="ORF">DJ017_07870</name>
</gene>
<evidence type="ECO:0000256" key="3">
    <source>
        <dbReference type="ARBA" id="ARBA00022452"/>
    </source>
</evidence>
<evidence type="ECO:0000313" key="15">
    <source>
        <dbReference type="EMBL" id="RAK56267.1"/>
    </source>
</evidence>
<feature type="chain" id="PRO_5016364687" evidence="12">
    <location>
        <begin position="28"/>
        <end position="993"/>
    </location>
</feature>
<feature type="short sequence motif" description="TonB C-terminal box" evidence="10">
    <location>
        <begin position="976"/>
        <end position="993"/>
    </location>
</feature>
<dbReference type="Gene3D" id="2.40.170.20">
    <property type="entry name" value="TonB-dependent receptor, beta-barrel domain"/>
    <property type="match status" value="1"/>
</dbReference>
<keyword evidence="15" id="KW-0675">Receptor</keyword>
<dbReference type="Proteomes" id="UP000249254">
    <property type="component" value="Unassembled WGS sequence"/>
</dbReference>
<dbReference type="EMBL" id="QFYQ01000001">
    <property type="protein sequence ID" value="RAK56267.1"/>
    <property type="molecule type" value="Genomic_DNA"/>
</dbReference>
<proteinExistence type="inferred from homology"/>
<feature type="signal peptide" evidence="12">
    <location>
        <begin position="1"/>
        <end position="27"/>
    </location>
</feature>
<evidence type="ECO:0000256" key="2">
    <source>
        <dbReference type="ARBA" id="ARBA00022448"/>
    </source>
</evidence>
<dbReference type="GO" id="GO:0009279">
    <property type="term" value="C:cell outer membrane"/>
    <property type="evidence" value="ECO:0007669"/>
    <property type="project" value="UniProtKB-SubCell"/>
</dbReference>
<evidence type="ECO:0000259" key="14">
    <source>
        <dbReference type="Pfam" id="PF07715"/>
    </source>
</evidence>
<keyword evidence="2 9" id="KW-0813">Transport</keyword>
<dbReference type="InterPro" id="IPR036942">
    <property type="entry name" value="Beta-barrel_TonB_sf"/>
</dbReference>
<dbReference type="PANTHER" id="PTHR47234">
    <property type="match status" value="1"/>
</dbReference>